<protein>
    <recommendedName>
        <fullName evidence="5">Nucleotide-diphospho-sugar transferase domain-containing protein</fullName>
    </recommendedName>
</protein>
<dbReference type="EnsemblMetazoa" id="CapteT193237">
    <property type="protein sequence ID" value="CapteP193237"/>
    <property type="gene ID" value="CapteG193237"/>
</dbReference>
<dbReference type="Pfam" id="PF07801">
    <property type="entry name" value="DUF1647"/>
    <property type="match status" value="1"/>
</dbReference>
<dbReference type="PANTHER" id="PTHR31389:SF4">
    <property type="entry name" value="LD39211P"/>
    <property type="match status" value="1"/>
</dbReference>
<reference evidence="2 4" key="2">
    <citation type="journal article" date="2013" name="Nature">
        <title>Insights into bilaterian evolution from three spiralian genomes.</title>
        <authorList>
            <person name="Simakov O."/>
            <person name="Marletaz F."/>
            <person name="Cho S.J."/>
            <person name="Edsinger-Gonzales E."/>
            <person name="Havlak P."/>
            <person name="Hellsten U."/>
            <person name="Kuo D.H."/>
            <person name="Larsson T."/>
            <person name="Lv J."/>
            <person name="Arendt D."/>
            <person name="Savage R."/>
            <person name="Osoegawa K."/>
            <person name="de Jong P."/>
            <person name="Grimwood J."/>
            <person name="Chapman J.A."/>
            <person name="Shapiro H."/>
            <person name="Aerts A."/>
            <person name="Otillar R.P."/>
            <person name="Terry A.Y."/>
            <person name="Boore J.L."/>
            <person name="Grigoriev I.V."/>
            <person name="Lindberg D.R."/>
            <person name="Seaver E.C."/>
            <person name="Weisblat D.A."/>
            <person name="Putnam N.H."/>
            <person name="Rokhsar D.S."/>
        </authorList>
    </citation>
    <scope>NUCLEOTIDE SEQUENCE</scope>
    <source>
        <strain evidence="2 4">I ESC-2004</strain>
    </source>
</reference>
<gene>
    <name evidence="2" type="ORF">CAPTEDRAFT_193237</name>
</gene>
<keyword evidence="1" id="KW-0472">Membrane</keyword>
<reference evidence="4" key="1">
    <citation type="submission" date="2012-12" db="EMBL/GenBank/DDBJ databases">
        <authorList>
            <person name="Hellsten U."/>
            <person name="Grimwood J."/>
            <person name="Chapman J.A."/>
            <person name="Shapiro H."/>
            <person name="Aerts A."/>
            <person name="Otillar R.P."/>
            <person name="Terry A.Y."/>
            <person name="Boore J.L."/>
            <person name="Simakov O."/>
            <person name="Marletaz F."/>
            <person name="Cho S.-J."/>
            <person name="Edsinger-Gonzales E."/>
            <person name="Havlak P."/>
            <person name="Kuo D.-H."/>
            <person name="Larsson T."/>
            <person name="Lv J."/>
            <person name="Arendt D."/>
            <person name="Savage R."/>
            <person name="Osoegawa K."/>
            <person name="de Jong P."/>
            <person name="Lindberg D.R."/>
            <person name="Seaver E.C."/>
            <person name="Weisblat D.A."/>
            <person name="Putnam N.H."/>
            <person name="Grigoriev I.V."/>
            <person name="Rokhsar D.S."/>
        </authorList>
    </citation>
    <scope>NUCLEOTIDE SEQUENCE</scope>
    <source>
        <strain evidence="4">I ESC-2004</strain>
    </source>
</reference>
<dbReference type="OrthoDB" id="5954868at2759"/>
<proteinExistence type="predicted"/>
<feature type="transmembrane region" description="Helical" evidence="1">
    <location>
        <begin position="6"/>
        <end position="22"/>
    </location>
</feature>
<dbReference type="Proteomes" id="UP000014760">
    <property type="component" value="Unassembled WGS sequence"/>
</dbReference>
<dbReference type="InterPro" id="IPR012444">
    <property type="entry name" value="DUF1647"/>
</dbReference>
<organism evidence="2">
    <name type="scientific">Capitella teleta</name>
    <name type="common">Polychaete worm</name>
    <dbReference type="NCBI Taxonomy" id="283909"/>
    <lineage>
        <taxon>Eukaryota</taxon>
        <taxon>Metazoa</taxon>
        <taxon>Spiralia</taxon>
        <taxon>Lophotrochozoa</taxon>
        <taxon>Annelida</taxon>
        <taxon>Polychaeta</taxon>
        <taxon>Sedentaria</taxon>
        <taxon>Scolecida</taxon>
        <taxon>Capitellidae</taxon>
        <taxon>Capitella</taxon>
    </lineage>
</organism>
<dbReference type="HOGENOM" id="CLU_039554_1_0_1"/>
<dbReference type="AlphaFoldDB" id="R7UGW8"/>
<evidence type="ECO:0008006" key="5">
    <source>
        <dbReference type="Google" id="ProtNLM"/>
    </source>
</evidence>
<evidence type="ECO:0000313" key="2">
    <source>
        <dbReference type="EMBL" id="ELU05789.1"/>
    </source>
</evidence>
<accession>R7UGW8</accession>
<evidence type="ECO:0000313" key="4">
    <source>
        <dbReference type="Proteomes" id="UP000014760"/>
    </source>
</evidence>
<evidence type="ECO:0000313" key="3">
    <source>
        <dbReference type="EnsemblMetazoa" id="CapteP193237"/>
    </source>
</evidence>
<dbReference type="OMA" id="THANCHR"/>
<keyword evidence="1" id="KW-1133">Transmembrane helix</keyword>
<keyword evidence="4" id="KW-1185">Reference proteome</keyword>
<dbReference type="FunCoup" id="R7UGW8">
    <property type="interactions" value="93"/>
</dbReference>
<dbReference type="PANTHER" id="PTHR31389">
    <property type="entry name" value="LD39211P"/>
    <property type="match status" value="1"/>
</dbReference>
<sequence length="342" mass="39152">MKPTNFFGVAFITLSFISVILYRQYNYYAPNYGNSFLRSIATSKIVGRKSYNFCYKDKCKTGKPFNLTQEFVRVMDQLRRTTVDDDVTQMVFVTAASANHFTESLDSIGSIQKHFPGSLILYYDWGLRPAQRRQIQAWCDVTLMLLDLREFANADRSQFYVWKVLVITHALLDHPCVFWIDASIRIMSSHVTGILEVTRGNGGFAMFGAVGKVHSTFAVTHHKMYEYLATDTRMQTLEGHFQSGAVFLLRSDFVVNEILQWWLLCAMHSECMTPITWSRCDFTKGRMTSYANCHRFDQSAINILASNAFGFIPLMYWAIGGGPIVKVQRGHTKQFNVSICSR</sequence>
<name>R7UGW8_CAPTE</name>
<dbReference type="EMBL" id="AMQN01007714">
    <property type="status" value="NOT_ANNOTATED_CDS"/>
    <property type="molecule type" value="Genomic_DNA"/>
</dbReference>
<dbReference type="EMBL" id="KB301235">
    <property type="protein sequence ID" value="ELU05789.1"/>
    <property type="molecule type" value="Genomic_DNA"/>
</dbReference>
<reference evidence="3" key="3">
    <citation type="submission" date="2015-06" db="UniProtKB">
        <authorList>
            <consortium name="EnsemblMetazoa"/>
        </authorList>
    </citation>
    <scope>IDENTIFICATION</scope>
</reference>
<evidence type="ECO:0000256" key="1">
    <source>
        <dbReference type="SAM" id="Phobius"/>
    </source>
</evidence>
<keyword evidence="1" id="KW-0812">Transmembrane</keyword>